<dbReference type="InterPro" id="IPR010592">
    <property type="entry name" value="CypI"/>
</dbReference>
<dbReference type="RefSeq" id="WP_305938222.1">
    <property type="nucleotide sequence ID" value="NZ_CP132191.1"/>
</dbReference>
<dbReference type="Proteomes" id="UP001237011">
    <property type="component" value="Chromosome"/>
</dbReference>
<dbReference type="Pfam" id="PF06646">
    <property type="entry name" value="CypI"/>
    <property type="match status" value="1"/>
</dbReference>
<dbReference type="InterPro" id="IPR043100">
    <property type="entry name" value="CypI_dom_II"/>
</dbReference>
<dbReference type="EMBL" id="CP132191">
    <property type="protein sequence ID" value="WLP85798.1"/>
    <property type="molecule type" value="Genomic_DNA"/>
</dbReference>
<evidence type="ECO:0000313" key="2">
    <source>
        <dbReference type="EMBL" id="WLP85798.1"/>
    </source>
</evidence>
<dbReference type="Gene3D" id="3.40.190.180">
    <property type="entry name" value="Cypl, domain I"/>
    <property type="match status" value="1"/>
</dbReference>
<feature type="signal peptide" evidence="1">
    <location>
        <begin position="1"/>
        <end position="22"/>
    </location>
</feature>
<evidence type="ECO:0000256" key="1">
    <source>
        <dbReference type="SAM" id="SignalP"/>
    </source>
</evidence>
<proteinExistence type="predicted"/>
<dbReference type="NCBIfam" id="NF045838">
    <property type="entry name" value="MG289_thiam_LP"/>
    <property type="match status" value="1"/>
</dbReference>
<sequence length="388" mass="43770">MKLNKLKLLLLAALGFSPIATMVSCSNNSEIKLSLIKPTSMNETNLNEYKNKLETQMNDYLKNNGHLDMKFKITLVDAGSDSYNVVVDSLTKGESDLGFISVGSIIGNEKEIENEVNSNVIQTYTKQFNGDILNAFYTNNGENLQQAAKNEQVVFDKIRWSEKWNEPKPGNQWDGSLYQAFYNDNNVSYQRGLIAIVADKSTTAEIVKAWNDKNLNKFISYGLGIGKPDSGSKYILPEALMKKHFNSEKKQFESLEDLKIKNPNKIHENVKLSKASEEKNKDIHIFFDNEGSYSWTHFKDKIKFAYATNPATRQGETISFLTLTDPLPFNIGLLSKRITDNQYKIIYDALKNTLSGNEVSWGKNVGFSDFGKSNIETVLNTIKNSLGE</sequence>
<dbReference type="InterPro" id="IPR043099">
    <property type="entry name" value="CypI_dom_I"/>
</dbReference>
<keyword evidence="1" id="KW-0732">Signal</keyword>
<feature type="chain" id="PRO_5046212421" description="High affinity transport system protein p37" evidence="1">
    <location>
        <begin position="23"/>
        <end position="388"/>
    </location>
</feature>
<gene>
    <name evidence="2" type="ORF">Q8852_01470</name>
</gene>
<evidence type="ECO:0008006" key="4">
    <source>
        <dbReference type="Google" id="ProtNLM"/>
    </source>
</evidence>
<evidence type="ECO:0000313" key="3">
    <source>
        <dbReference type="Proteomes" id="UP001237011"/>
    </source>
</evidence>
<protein>
    <recommendedName>
        <fullName evidence="4">High affinity transport system protein p37</fullName>
    </recommendedName>
</protein>
<accession>A0ABY9HBQ7</accession>
<reference evidence="2" key="1">
    <citation type="submission" date="2023-08" db="EMBL/GenBank/DDBJ databases">
        <title>Complete genome sequence of Mycoplasma seminis 2200.</title>
        <authorList>
            <person name="Spergser J."/>
        </authorList>
    </citation>
    <scope>NUCLEOTIDE SEQUENCE [LARGE SCALE GENOMIC DNA]</scope>
    <source>
        <strain evidence="2">2200</strain>
    </source>
</reference>
<dbReference type="Gene3D" id="3.40.190.190">
    <property type="entry name" value="CypI, domain 2"/>
    <property type="match status" value="1"/>
</dbReference>
<dbReference type="PROSITE" id="PS51257">
    <property type="entry name" value="PROKAR_LIPOPROTEIN"/>
    <property type="match status" value="1"/>
</dbReference>
<organism evidence="2 3">
    <name type="scientific">Mycoplasma seminis</name>
    <dbReference type="NCBI Taxonomy" id="512749"/>
    <lineage>
        <taxon>Bacteria</taxon>
        <taxon>Bacillati</taxon>
        <taxon>Mycoplasmatota</taxon>
        <taxon>Mollicutes</taxon>
        <taxon>Mycoplasmataceae</taxon>
        <taxon>Mycoplasma</taxon>
    </lineage>
</organism>
<keyword evidence="3" id="KW-1185">Reference proteome</keyword>
<name>A0ABY9HBQ7_9MOLU</name>